<dbReference type="Proteomes" id="UP000597444">
    <property type="component" value="Unassembled WGS sequence"/>
</dbReference>
<evidence type="ECO:0000256" key="8">
    <source>
        <dbReference type="SAM" id="Phobius"/>
    </source>
</evidence>
<evidence type="ECO:0000256" key="7">
    <source>
        <dbReference type="ARBA" id="ARBA00023315"/>
    </source>
</evidence>
<dbReference type="InterPro" id="IPR004563">
    <property type="entry name" value="Apolipo_AcylTrfase"/>
</dbReference>
<proteinExistence type="predicted"/>
<evidence type="ECO:0000256" key="3">
    <source>
        <dbReference type="ARBA" id="ARBA00022679"/>
    </source>
</evidence>
<name>A0A8J3IPZ9_9CHLR</name>
<evidence type="ECO:0000256" key="1">
    <source>
        <dbReference type="ARBA" id="ARBA00004651"/>
    </source>
</evidence>
<dbReference type="GO" id="GO:0042158">
    <property type="term" value="P:lipoprotein biosynthetic process"/>
    <property type="evidence" value="ECO:0007669"/>
    <property type="project" value="InterPro"/>
</dbReference>
<reference evidence="10" key="1">
    <citation type="submission" date="2020-10" db="EMBL/GenBank/DDBJ databases">
        <title>Taxonomic study of unclassified bacteria belonging to the class Ktedonobacteria.</title>
        <authorList>
            <person name="Yabe S."/>
            <person name="Wang C.M."/>
            <person name="Zheng Y."/>
            <person name="Sakai Y."/>
            <person name="Cavaletti L."/>
            <person name="Monciardini P."/>
            <person name="Donadio S."/>
        </authorList>
    </citation>
    <scope>NUCLEOTIDE SEQUENCE</scope>
    <source>
        <strain evidence="10">ID150040</strain>
    </source>
</reference>
<feature type="transmembrane region" description="Helical" evidence="8">
    <location>
        <begin position="84"/>
        <end position="104"/>
    </location>
</feature>
<dbReference type="GO" id="GO:0005886">
    <property type="term" value="C:plasma membrane"/>
    <property type="evidence" value="ECO:0007669"/>
    <property type="project" value="UniProtKB-SubCell"/>
</dbReference>
<evidence type="ECO:0000256" key="6">
    <source>
        <dbReference type="ARBA" id="ARBA00023136"/>
    </source>
</evidence>
<dbReference type="AlphaFoldDB" id="A0A8J3IPZ9"/>
<dbReference type="SUPFAM" id="SSF56317">
    <property type="entry name" value="Carbon-nitrogen hydrolase"/>
    <property type="match status" value="1"/>
</dbReference>
<keyword evidence="3" id="KW-0808">Transferase</keyword>
<dbReference type="GO" id="GO:0016410">
    <property type="term" value="F:N-acyltransferase activity"/>
    <property type="evidence" value="ECO:0007669"/>
    <property type="project" value="InterPro"/>
</dbReference>
<sequence length="528" mass="57905">MKKHFSNQQALLTDRARYLWLVLGTTLSFLAVSGRWELSLAAWLSPLLLLRFTRTIRPLIGCFLAWLVQVSTMLIFLAESGLLHPGWIVVFPLFGTVLTLPYLLDRLLAPRLSQVSLVLASLLFPCCQAACEYLISFTPYGGLISLAYTQYGNLPLLQLISVTGIYGVSFIVAWFASVGNGIWERHFAWPRIRPLTLLYSGALVLVLLFGCLRLTFFAPSSQTVRIAGISAAASTSQNTPSPREMMQMVQSNPAHLRALLAALDNEMLNRTQAEARAGAKIVVWPEVGAQVLASDKASLLTQAAALARTEHIYLDMGLGVFQPPATIYDQAILIDPQGRILSTYNKVHPVPGLDPFGPSENQPPVVETPYGRLSTAICFDADFPPLMQEAGSQGVDIMLLPSNDWQASDPWHSQNATFRAIENGYSLVRQASNGLAITIDDEGYVLAATDYFTTDQQTMIAYVPVKGTWTLYSRVGDLFAWLCLAEVLALAGMGVWQRKQAWTAVDADLPLEGSAFQEGKNKATGPTF</sequence>
<dbReference type="InterPro" id="IPR036526">
    <property type="entry name" value="C-N_Hydrolase_sf"/>
</dbReference>
<feature type="transmembrane region" description="Helical" evidence="8">
    <location>
        <begin position="59"/>
        <end position="78"/>
    </location>
</feature>
<dbReference type="InterPro" id="IPR003010">
    <property type="entry name" value="C-N_Hydrolase"/>
</dbReference>
<evidence type="ECO:0000259" key="9">
    <source>
        <dbReference type="PROSITE" id="PS50263"/>
    </source>
</evidence>
<comment type="subcellular location">
    <subcellularLocation>
        <location evidence="1">Cell membrane</location>
        <topology evidence="1">Multi-pass membrane protein</topology>
    </subcellularLocation>
</comment>
<comment type="caution">
    <text evidence="10">The sequence shown here is derived from an EMBL/GenBank/DDBJ whole genome shotgun (WGS) entry which is preliminary data.</text>
</comment>
<dbReference type="RefSeq" id="WP_220210444.1">
    <property type="nucleotide sequence ID" value="NZ_BNJK01000002.1"/>
</dbReference>
<evidence type="ECO:0000256" key="2">
    <source>
        <dbReference type="ARBA" id="ARBA00022475"/>
    </source>
</evidence>
<feature type="transmembrane region" description="Helical" evidence="8">
    <location>
        <begin position="156"/>
        <end position="176"/>
    </location>
</feature>
<dbReference type="PANTHER" id="PTHR38686">
    <property type="entry name" value="APOLIPOPROTEIN N-ACYLTRANSFERASE"/>
    <property type="match status" value="1"/>
</dbReference>
<organism evidence="10 11">
    <name type="scientific">Reticulibacter mediterranei</name>
    <dbReference type="NCBI Taxonomy" id="2778369"/>
    <lineage>
        <taxon>Bacteria</taxon>
        <taxon>Bacillati</taxon>
        <taxon>Chloroflexota</taxon>
        <taxon>Ktedonobacteria</taxon>
        <taxon>Ktedonobacterales</taxon>
        <taxon>Reticulibacteraceae</taxon>
        <taxon>Reticulibacter</taxon>
    </lineage>
</organism>
<protein>
    <submittedName>
        <fullName evidence="10">Apolipoprotein N-acyltransferase</fullName>
    </submittedName>
</protein>
<keyword evidence="5 8" id="KW-1133">Transmembrane helix</keyword>
<feature type="transmembrane region" description="Helical" evidence="8">
    <location>
        <begin position="116"/>
        <end position="136"/>
    </location>
</feature>
<evidence type="ECO:0000313" key="11">
    <source>
        <dbReference type="Proteomes" id="UP000597444"/>
    </source>
</evidence>
<dbReference type="EMBL" id="BNJK01000002">
    <property type="protein sequence ID" value="GHO99824.1"/>
    <property type="molecule type" value="Genomic_DNA"/>
</dbReference>
<gene>
    <name evidence="10" type="primary">lnt_3</name>
    <name evidence="10" type="ORF">KSF_098720</name>
</gene>
<dbReference type="Gene3D" id="3.60.110.10">
    <property type="entry name" value="Carbon-nitrogen hydrolase"/>
    <property type="match status" value="1"/>
</dbReference>
<keyword evidence="6 8" id="KW-0472">Membrane</keyword>
<dbReference type="Pfam" id="PF00795">
    <property type="entry name" value="CN_hydrolase"/>
    <property type="match status" value="1"/>
</dbReference>
<keyword evidence="7" id="KW-0012">Acyltransferase</keyword>
<accession>A0A8J3IPZ9</accession>
<dbReference type="Pfam" id="PF20154">
    <property type="entry name" value="LNT_N"/>
    <property type="match status" value="1"/>
</dbReference>
<keyword evidence="11" id="KW-1185">Reference proteome</keyword>
<dbReference type="PANTHER" id="PTHR38686:SF1">
    <property type="entry name" value="APOLIPOPROTEIN N-ACYLTRANSFERASE"/>
    <property type="match status" value="1"/>
</dbReference>
<evidence type="ECO:0000256" key="5">
    <source>
        <dbReference type="ARBA" id="ARBA00022989"/>
    </source>
</evidence>
<keyword evidence="4 8" id="KW-0812">Transmembrane</keyword>
<evidence type="ECO:0000313" key="10">
    <source>
        <dbReference type="EMBL" id="GHO99824.1"/>
    </source>
</evidence>
<evidence type="ECO:0000256" key="4">
    <source>
        <dbReference type="ARBA" id="ARBA00022692"/>
    </source>
</evidence>
<feature type="domain" description="CN hydrolase" evidence="9">
    <location>
        <begin position="246"/>
        <end position="465"/>
    </location>
</feature>
<feature type="transmembrane region" description="Helical" evidence="8">
    <location>
        <begin position="197"/>
        <end position="216"/>
    </location>
</feature>
<dbReference type="PROSITE" id="PS50263">
    <property type="entry name" value="CN_HYDROLASE"/>
    <property type="match status" value="1"/>
</dbReference>
<keyword evidence="2" id="KW-1003">Cell membrane</keyword>
<dbReference type="InterPro" id="IPR045378">
    <property type="entry name" value="LNT_N"/>
</dbReference>